<evidence type="ECO:0000313" key="1">
    <source>
        <dbReference type="EMBL" id="SPZ04128.1"/>
    </source>
</evidence>
<organism evidence="1 2">
    <name type="scientific">Proteus mirabilis</name>
    <dbReference type="NCBI Taxonomy" id="584"/>
    <lineage>
        <taxon>Bacteria</taxon>
        <taxon>Pseudomonadati</taxon>
        <taxon>Pseudomonadota</taxon>
        <taxon>Gammaproteobacteria</taxon>
        <taxon>Enterobacterales</taxon>
        <taxon>Morganellaceae</taxon>
        <taxon>Proteus</taxon>
    </lineage>
</organism>
<gene>
    <name evidence="1" type="ORF">NCTC10975_05191</name>
</gene>
<reference evidence="1 2" key="1">
    <citation type="submission" date="2018-06" db="EMBL/GenBank/DDBJ databases">
        <authorList>
            <consortium name="Pathogen Informatics"/>
            <person name="Doyle S."/>
        </authorList>
    </citation>
    <scope>NUCLEOTIDE SEQUENCE [LARGE SCALE GENOMIC DNA]</scope>
    <source>
        <strain evidence="1 2">NCTC10975</strain>
    </source>
</reference>
<accession>A0A2X2C9T3</accession>
<sequence length="70" mass="7478">MKSSVCALKNNLNKPWLSIEANKEIAREQADVLAAALSKTNIEIVGGDGNFFNTFSKALSLGKAVDGFYG</sequence>
<proteinExistence type="predicted"/>
<dbReference type="EMBL" id="UAUE01000039">
    <property type="protein sequence ID" value="SPZ04128.1"/>
    <property type="molecule type" value="Genomic_DNA"/>
</dbReference>
<dbReference type="Proteomes" id="UP000251485">
    <property type="component" value="Unassembled WGS sequence"/>
</dbReference>
<name>A0A2X2C9T3_PROMI</name>
<dbReference type="AlphaFoldDB" id="A0A2X2C9T3"/>
<protein>
    <submittedName>
        <fullName evidence="1">Uncharacterized protein</fullName>
    </submittedName>
</protein>
<evidence type="ECO:0000313" key="2">
    <source>
        <dbReference type="Proteomes" id="UP000251485"/>
    </source>
</evidence>